<gene>
    <name evidence="2" type="ORF">HPBE_LOCUS17757</name>
</gene>
<evidence type="ECO:0000256" key="1">
    <source>
        <dbReference type="SAM" id="MobiDB-lite"/>
    </source>
</evidence>
<proteinExistence type="predicted"/>
<reference evidence="2" key="1">
    <citation type="submission" date="2018-11" db="EMBL/GenBank/DDBJ databases">
        <authorList>
            <consortium name="Pathogen Informatics"/>
        </authorList>
    </citation>
    <scope>NUCLEOTIDE SEQUENCE [LARGE SCALE GENOMIC DNA]</scope>
</reference>
<dbReference type="EMBL" id="UZAH01030241">
    <property type="protein sequence ID" value="VDP09822.1"/>
    <property type="molecule type" value="Genomic_DNA"/>
</dbReference>
<evidence type="ECO:0000313" key="2">
    <source>
        <dbReference type="EMBL" id="VDP09822.1"/>
    </source>
</evidence>
<accession>A0A3P8A8S2</accession>
<name>A0A3P8A8S2_HELPZ</name>
<protein>
    <submittedName>
        <fullName evidence="2">Uncharacterized protein</fullName>
    </submittedName>
</protein>
<dbReference type="AlphaFoldDB" id="A0A3P8A8S2"/>
<feature type="region of interest" description="Disordered" evidence="1">
    <location>
        <begin position="1"/>
        <end position="20"/>
    </location>
</feature>
<organism evidence="2">
    <name type="scientific">Heligmosomoides polygyrus</name>
    <name type="common">Parasitic roundworm</name>
    <dbReference type="NCBI Taxonomy" id="6339"/>
    <lineage>
        <taxon>Eukaryota</taxon>
        <taxon>Metazoa</taxon>
        <taxon>Ecdysozoa</taxon>
        <taxon>Nematoda</taxon>
        <taxon>Chromadorea</taxon>
        <taxon>Rhabditida</taxon>
        <taxon>Rhabditina</taxon>
        <taxon>Rhabditomorpha</taxon>
        <taxon>Strongyloidea</taxon>
        <taxon>Heligmosomidae</taxon>
        <taxon>Heligmosomoides</taxon>
    </lineage>
</organism>
<sequence length="43" mass="5119">MTTSRPPQYEIYPAPPMTTTMTTNKEEYFTQPKDNYFVNQSRI</sequence>